<feature type="signal peptide" evidence="2">
    <location>
        <begin position="1"/>
        <end position="29"/>
    </location>
</feature>
<comment type="caution">
    <text evidence="3">The sequence shown here is derived from an EMBL/GenBank/DDBJ whole genome shotgun (WGS) entry which is preliminary data.</text>
</comment>
<keyword evidence="4" id="KW-1185">Reference proteome</keyword>
<dbReference type="GeneID" id="98123626"/>
<proteinExistence type="predicted"/>
<reference evidence="3 4" key="1">
    <citation type="journal article" date="2024" name="Commun. Biol.">
        <title>Comparative genomic analysis of thermophilic fungi reveals convergent evolutionary adaptations and gene losses.</title>
        <authorList>
            <person name="Steindorff A.S."/>
            <person name="Aguilar-Pontes M.V."/>
            <person name="Robinson A.J."/>
            <person name="Andreopoulos B."/>
            <person name="LaButti K."/>
            <person name="Kuo A."/>
            <person name="Mondo S."/>
            <person name="Riley R."/>
            <person name="Otillar R."/>
            <person name="Haridas S."/>
            <person name="Lipzen A."/>
            <person name="Grimwood J."/>
            <person name="Schmutz J."/>
            <person name="Clum A."/>
            <person name="Reid I.D."/>
            <person name="Moisan M.C."/>
            <person name="Butler G."/>
            <person name="Nguyen T.T.M."/>
            <person name="Dewar K."/>
            <person name="Conant G."/>
            <person name="Drula E."/>
            <person name="Henrissat B."/>
            <person name="Hansel C."/>
            <person name="Singer S."/>
            <person name="Hutchinson M.I."/>
            <person name="de Vries R.P."/>
            <person name="Natvig D.O."/>
            <person name="Powell A.J."/>
            <person name="Tsang A."/>
            <person name="Grigoriev I.V."/>
        </authorList>
    </citation>
    <scope>NUCLEOTIDE SEQUENCE [LARGE SCALE GENOMIC DNA]</scope>
    <source>
        <strain evidence="3 4">ATCC 22073</strain>
    </source>
</reference>
<evidence type="ECO:0000313" key="3">
    <source>
        <dbReference type="EMBL" id="KAL2270501.1"/>
    </source>
</evidence>
<gene>
    <name evidence="3" type="ORF">VTJ83DRAFT_2685</name>
</gene>
<dbReference type="RefSeq" id="XP_070869225.1">
    <property type="nucleotide sequence ID" value="XM_071008982.1"/>
</dbReference>
<dbReference type="EMBL" id="JAZGUE010000002">
    <property type="protein sequence ID" value="KAL2270501.1"/>
    <property type="molecule type" value="Genomic_DNA"/>
</dbReference>
<feature type="chain" id="PRO_5047247781" evidence="2">
    <location>
        <begin position="30"/>
        <end position="547"/>
    </location>
</feature>
<feature type="compositionally biased region" description="Basic and acidic residues" evidence="1">
    <location>
        <begin position="450"/>
        <end position="540"/>
    </location>
</feature>
<accession>A0ABR4DKY1</accession>
<feature type="region of interest" description="Disordered" evidence="1">
    <location>
        <begin position="439"/>
        <end position="547"/>
    </location>
</feature>
<name>A0ABR4DKY1_9PEZI</name>
<organism evidence="3 4">
    <name type="scientific">Remersonia thermophila</name>
    <dbReference type="NCBI Taxonomy" id="72144"/>
    <lineage>
        <taxon>Eukaryota</taxon>
        <taxon>Fungi</taxon>
        <taxon>Dikarya</taxon>
        <taxon>Ascomycota</taxon>
        <taxon>Pezizomycotina</taxon>
        <taxon>Sordariomycetes</taxon>
        <taxon>Sordariomycetidae</taxon>
        <taxon>Sordariales</taxon>
        <taxon>Sordariales incertae sedis</taxon>
        <taxon>Remersonia</taxon>
    </lineage>
</organism>
<evidence type="ECO:0000256" key="2">
    <source>
        <dbReference type="SAM" id="SignalP"/>
    </source>
</evidence>
<sequence length="547" mass="62893">MIIRDLKRLTLLLGPVCLMILLSASLWHSNPDYVRSGVNTLLGKDPKDTASWTSDGPRKPRLIPNETHYEIFSATSSDGKFYEVRFGHPVFNPNIIPHNKFNNTWHIVGQLHKVATGNFLEDINFQEVGCAAQFMHGTLMCIDFFKALPYEPTNDKANGSLCSSDYNIVKLNVGPHDARVFYGPQNPITIYGSNSAVTCFGQFIRDFREMVDWEYELLTNHDFKHGTELIRPGELAQLEKNYFLFWDNYNYMHLHWDVYPNRGFARLFSNGTTGPDLSNKTAKADGKCLKGYLPKPPNKFESIHQASNSLKVTLCDRADPKCSPNAGNTYIMAVIQHKTFYNYHSEYEPYVVLFQQRPPFELYAISKKPLWISGRKRQGKKTDMMYVTSINWREKGQKYHGYLDDIIMMGFGFEDKYSGLLDVRAGDLLVDMGLCEDVPERNDEDEEQEAEQKADKKKEKAEAEKKKEKTEAEKKEEEEKEEPEKTEEPAPEKTEEPEAEKTEEPEAEKTEEPEAEKTEEPEAEKTEEPEAEKTEEPEAEKVEDELE</sequence>
<evidence type="ECO:0000313" key="4">
    <source>
        <dbReference type="Proteomes" id="UP001600064"/>
    </source>
</evidence>
<evidence type="ECO:0000256" key="1">
    <source>
        <dbReference type="SAM" id="MobiDB-lite"/>
    </source>
</evidence>
<dbReference type="Proteomes" id="UP001600064">
    <property type="component" value="Unassembled WGS sequence"/>
</dbReference>
<keyword evidence="2" id="KW-0732">Signal</keyword>
<protein>
    <submittedName>
        <fullName evidence="3">Uncharacterized protein</fullName>
    </submittedName>
</protein>